<evidence type="ECO:0000313" key="1">
    <source>
        <dbReference type="EMBL" id="KAJ2894610.1"/>
    </source>
</evidence>
<dbReference type="AlphaFoldDB" id="A0AAD5RI35"/>
<sequence>MSPTNPSSTAPSPEQDLTTIRIPTATVHRRLLQIFGPAGPYGYKVLKTIPLYHRKHDARTKAGWGKVCTEAAERRQSRGDEDGRARCICLWLKIALGIRREEQDGWTETDQLKAELIWESVVYMEEQGGSSSSSRDYGTQTD</sequence>
<proteinExistence type="predicted"/>
<dbReference type="Proteomes" id="UP001201980">
    <property type="component" value="Unassembled WGS sequence"/>
</dbReference>
<accession>A0AAD5RI35</accession>
<evidence type="ECO:0000313" key="2">
    <source>
        <dbReference type="Proteomes" id="UP001201980"/>
    </source>
</evidence>
<comment type="caution">
    <text evidence="1">The sequence shown here is derived from an EMBL/GenBank/DDBJ whole genome shotgun (WGS) entry which is preliminary data.</text>
</comment>
<reference evidence="1" key="1">
    <citation type="submission" date="2022-07" db="EMBL/GenBank/DDBJ databases">
        <title>Draft genome sequence of Zalerion maritima ATCC 34329, a (micro)plastics degrading marine fungus.</title>
        <authorList>
            <person name="Paco A."/>
            <person name="Goncalves M.F.M."/>
            <person name="Rocha-Santos T.A.P."/>
            <person name="Alves A."/>
        </authorList>
    </citation>
    <scope>NUCLEOTIDE SEQUENCE</scope>
    <source>
        <strain evidence="1">ATCC 34329</strain>
    </source>
</reference>
<dbReference type="EMBL" id="JAKWBI020000474">
    <property type="protein sequence ID" value="KAJ2894610.1"/>
    <property type="molecule type" value="Genomic_DNA"/>
</dbReference>
<name>A0AAD5RI35_9PEZI</name>
<gene>
    <name evidence="1" type="ORF">MKZ38_007378</name>
</gene>
<protein>
    <submittedName>
        <fullName evidence="1">Uncharacterized protein</fullName>
    </submittedName>
</protein>
<keyword evidence="2" id="KW-1185">Reference proteome</keyword>
<organism evidence="1 2">
    <name type="scientific">Zalerion maritima</name>
    <dbReference type="NCBI Taxonomy" id="339359"/>
    <lineage>
        <taxon>Eukaryota</taxon>
        <taxon>Fungi</taxon>
        <taxon>Dikarya</taxon>
        <taxon>Ascomycota</taxon>
        <taxon>Pezizomycotina</taxon>
        <taxon>Sordariomycetes</taxon>
        <taxon>Lulworthiomycetidae</taxon>
        <taxon>Lulworthiales</taxon>
        <taxon>Lulworthiaceae</taxon>
        <taxon>Zalerion</taxon>
    </lineage>
</organism>